<evidence type="ECO:0000256" key="5">
    <source>
        <dbReference type="ARBA" id="ARBA00022857"/>
    </source>
</evidence>
<dbReference type="PANTHER" id="PTHR43673:SF2">
    <property type="entry name" value="NITROREDUCTASE"/>
    <property type="match status" value="1"/>
</dbReference>
<dbReference type="CDD" id="cd02149">
    <property type="entry name" value="NfsB-like"/>
    <property type="match status" value="1"/>
</dbReference>
<reference evidence="8" key="1">
    <citation type="submission" date="2020-10" db="EMBL/GenBank/DDBJ databases">
        <authorList>
            <person name="Gilroy R."/>
        </authorList>
    </citation>
    <scope>NUCLEOTIDE SEQUENCE</scope>
    <source>
        <strain evidence="8">C6-149</strain>
    </source>
</reference>
<evidence type="ECO:0000256" key="1">
    <source>
        <dbReference type="ARBA" id="ARBA00001917"/>
    </source>
</evidence>
<comment type="caution">
    <text evidence="8">The sequence shown here is derived from an EMBL/GenBank/DDBJ whole genome shotgun (WGS) entry which is preliminary data.</text>
</comment>
<reference evidence="8" key="2">
    <citation type="journal article" date="2021" name="PeerJ">
        <title>Extensive microbial diversity within the chicken gut microbiome revealed by metagenomics and culture.</title>
        <authorList>
            <person name="Gilroy R."/>
            <person name="Ravi A."/>
            <person name="Getino M."/>
            <person name="Pursley I."/>
            <person name="Horton D.L."/>
            <person name="Alikhan N.F."/>
            <person name="Baker D."/>
            <person name="Gharbi K."/>
            <person name="Hall N."/>
            <person name="Watson M."/>
            <person name="Adriaenssens E.M."/>
            <person name="Foster-Nyarko E."/>
            <person name="Jarju S."/>
            <person name="Secka A."/>
            <person name="Antonio M."/>
            <person name="Oren A."/>
            <person name="Chaudhuri R.R."/>
            <person name="La Ragione R."/>
            <person name="Hildebrand F."/>
            <person name="Pallen M.J."/>
        </authorList>
    </citation>
    <scope>NUCLEOTIDE SEQUENCE</scope>
    <source>
        <strain evidence="8">C6-149</strain>
    </source>
</reference>
<keyword evidence="3" id="KW-0285">Flavoprotein</keyword>
<dbReference type="SUPFAM" id="SSF55469">
    <property type="entry name" value="FMN-dependent nitroreductase-like"/>
    <property type="match status" value="1"/>
</dbReference>
<keyword evidence="6" id="KW-0560">Oxidoreductase</keyword>
<gene>
    <name evidence="8" type="ORF">IAA89_00685</name>
</gene>
<dbReference type="Proteomes" id="UP000823614">
    <property type="component" value="Unassembled WGS sequence"/>
</dbReference>
<evidence type="ECO:0000256" key="4">
    <source>
        <dbReference type="ARBA" id="ARBA00022643"/>
    </source>
</evidence>
<evidence type="ECO:0000259" key="7">
    <source>
        <dbReference type="Pfam" id="PF00881"/>
    </source>
</evidence>
<dbReference type="GO" id="GO:0016491">
    <property type="term" value="F:oxidoreductase activity"/>
    <property type="evidence" value="ECO:0007669"/>
    <property type="project" value="UniProtKB-KW"/>
</dbReference>
<dbReference type="PANTHER" id="PTHR43673">
    <property type="entry name" value="NAD(P)H NITROREDUCTASE YDGI-RELATED"/>
    <property type="match status" value="1"/>
</dbReference>
<comment type="cofactor">
    <cofactor evidence="1">
        <name>FMN</name>
        <dbReference type="ChEBI" id="CHEBI:58210"/>
    </cofactor>
</comment>
<dbReference type="Pfam" id="PF00881">
    <property type="entry name" value="Nitroreductase"/>
    <property type="match status" value="1"/>
</dbReference>
<evidence type="ECO:0000313" key="9">
    <source>
        <dbReference type="Proteomes" id="UP000823614"/>
    </source>
</evidence>
<keyword evidence="5" id="KW-0521">NADP</keyword>
<protein>
    <submittedName>
        <fullName evidence="8">NAD(P)H-dependent oxidoreductase</fullName>
    </submittedName>
</protein>
<comment type="similarity">
    <text evidence="2">Belongs to the nitroreductase family.</text>
</comment>
<dbReference type="AlphaFoldDB" id="A0A9D9H953"/>
<name>A0A9D9H953_9LACO</name>
<keyword evidence="4" id="KW-0288">FMN</keyword>
<proteinExistence type="inferred from homology"/>
<evidence type="ECO:0000256" key="3">
    <source>
        <dbReference type="ARBA" id="ARBA00022630"/>
    </source>
</evidence>
<sequence>MIERDDILDAYHRRYATKRYNPNKKINEENWQTILETARLSPSSYGYEPWKFLEINNYDIRKDLQDMCWGVAKQIMDADKLLICLVYRNLTIHHPHVKHMVEDVKGKEFDINSKPSQHFDHFQRSDMDLVDERRLFDWASKQSYIAMGNMMTTAAMLGVDSCAHEGFPYRKVEEYLDMHQLMNNKEYGISYMLTFGYRDEPIKEKHRQSMEQILKVVN</sequence>
<dbReference type="InterPro" id="IPR029479">
    <property type="entry name" value="Nitroreductase"/>
</dbReference>
<evidence type="ECO:0000256" key="6">
    <source>
        <dbReference type="ARBA" id="ARBA00023002"/>
    </source>
</evidence>
<organism evidence="8 9">
    <name type="scientific">Candidatus Gallilactobacillus intestinavium</name>
    <dbReference type="NCBI Taxonomy" id="2840838"/>
    <lineage>
        <taxon>Bacteria</taxon>
        <taxon>Bacillati</taxon>
        <taxon>Bacillota</taxon>
        <taxon>Bacilli</taxon>
        <taxon>Lactobacillales</taxon>
        <taxon>Lactobacillaceae</taxon>
        <taxon>Lactobacillaceae incertae sedis</taxon>
        <taxon>Candidatus Gallilactobacillus</taxon>
    </lineage>
</organism>
<dbReference type="EMBL" id="JADIMP010000013">
    <property type="protein sequence ID" value="MBO8440957.1"/>
    <property type="molecule type" value="Genomic_DNA"/>
</dbReference>
<feature type="domain" description="Nitroreductase" evidence="7">
    <location>
        <begin position="13"/>
        <end position="197"/>
    </location>
</feature>
<evidence type="ECO:0000313" key="8">
    <source>
        <dbReference type="EMBL" id="MBO8440957.1"/>
    </source>
</evidence>
<dbReference type="InterPro" id="IPR000415">
    <property type="entry name" value="Nitroreductase-like"/>
</dbReference>
<dbReference type="Gene3D" id="3.40.109.10">
    <property type="entry name" value="NADH Oxidase"/>
    <property type="match status" value="1"/>
</dbReference>
<evidence type="ECO:0000256" key="2">
    <source>
        <dbReference type="ARBA" id="ARBA00007118"/>
    </source>
</evidence>
<dbReference type="InterPro" id="IPR033878">
    <property type="entry name" value="NfsB-like"/>
</dbReference>
<accession>A0A9D9H953</accession>